<name>A0ABV2ZEV9_9ACTN</name>
<gene>
    <name evidence="4" type="ORF">AB0E89_10830</name>
</gene>
<dbReference type="SUPFAM" id="SSF55729">
    <property type="entry name" value="Acyl-CoA N-acyltransferases (Nat)"/>
    <property type="match status" value="1"/>
</dbReference>
<dbReference type="RefSeq" id="WP_334575391.1">
    <property type="nucleotide sequence ID" value="NZ_JBEZVE010000005.1"/>
</dbReference>
<dbReference type="Pfam" id="PF00583">
    <property type="entry name" value="Acetyltransf_1"/>
    <property type="match status" value="1"/>
</dbReference>
<evidence type="ECO:0000256" key="2">
    <source>
        <dbReference type="ARBA" id="ARBA00023315"/>
    </source>
</evidence>
<feature type="domain" description="N-acetyltransferase" evidence="3">
    <location>
        <begin position="2"/>
        <end position="145"/>
    </location>
</feature>
<dbReference type="CDD" id="cd04301">
    <property type="entry name" value="NAT_SF"/>
    <property type="match status" value="1"/>
</dbReference>
<evidence type="ECO:0000313" key="4">
    <source>
        <dbReference type="EMBL" id="MEU3781063.1"/>
    </source>
</evidence>
<dbReference type="PANTHER" id="PTHR43877">
    <property type="entry name" value="AMINOALKYLPHOSPHONATE N-ACETYLTRANSFERASE-RELATED-RELATED"/>
    <property type="match status" value="1"/>
</dbReference>
<accession>A0ABV2ZEV9</accession>
<dbReference type="PANTHER" id="PTHR43877:SF1">
    <property type="entry name" value="ACETYLTRANSFERASE"/>
    <property type="match status" value="1"/>
</dbReference>
<organism evidence="4 5">
    <name type="scientific">Streptomyces sp. 900129855</name>
    <dbReference type="NCBI Taxonomy" id="3155129"/>
    <lineage>
        <taxon>Bacteria</taxon>
        <taxon>Bacillati</taxon>
        <taxon>Actinomycetota</taxon>
        <taxon>Actinomycetes</taxon>
        <taxon>Kitasatosporales</taxon>
        <taxon>Streptomycetaceae</taxon>
        <taxon>Streptomyces</taxon>
    </lineage>
</organism>
<dbReference type="Gene3D" id="3.40.630.30">
    <property type="match status" value="1"/>
</dbReference>
<dbReference type="InterPro" id="IPR016181">
    <property type="entry name" value="Acyl_CoA_acyltransferase"/>
</dbReference>
<evidence type="ECO:0000259" key="3">
    <source>
        <dbReference type="PROSITE" id="PS51186"/>
    </source>
</evidence>
<proteinExistence type="predicted"/>
<reference evidence="4 5" key="1">
    <citation type="submission" date="2024-06" db="EMBL/GenBank/DDBJ databases">
        <title>The Natural Products Discovery Center: Release of the First 8490 Sequenced Strains for Exploring Actinobacteria Biosynthetic Diversity.</title>
        <authorList>
            <person name="Kalkreuter E."/>
            <person name="Kautsar S.A."/>
            <person name="Yang D."/>
            <person name="Bader C.D."/>
            <person name="Teijaro C.N."/>
            <person name="Fluegel L."/>
            <person name="Davis C.M."/>
            <person name="Simpson J.R."/>
            <person name="Lauterbach L."/>
            <person name="Steele A.D."/>
            <person name="Gui C."/>
            <person name="Meng S."/>
            <person name="Li G."/>
            <person name="Viehrig K."/>
            <person name="Ye F."/>
            <person name="Su P."/>
            <person name="Kiefer A.F."/>
            <person name="Nichols A."/>
            <person name="Cepeda A.J."/>
            <person name="Yan W."/>
            <person name="Fan B."/>
            <person name="Jiang Y."/>
            <person name="Adhikari A."/>
            <person name="Zheng C.-J."/>
            <person name="Schuster L."/>
            <person name="Cowan T.M."/>
            <person name="Smanski M.J."/>
            <person name="Chevrette M.G."/>
            <person name="De Carvalho L.P.S."/>
            <person name="Shen B."/>
        </authorList>
    </citation>
    <scope>NUCLEOTIDE SEQUENCE [LARGE SCALE GENOMIC DNA]</scope>
    <source>
        <strain evidence="4 5">NPDC033843</strain>
    </source>
</reference>
<comment type="caution">
    <text evidence="4">The sequence shown here is derived from an EMBL/GenBank/DDBJ whole genome shotgun (WGS) entry which is preliminary data.</text>
</comment>
<sequence>MIEIGSPGPEDRAAWEVLARGYKTFYRTDVPAEGYEEMWRRLRDGGEVHAVGARLDGELVGIAHYLFHATAWTADSCYLQDLYVDEAARGRGVARALIERVAEAARERGAVRLYWSTQENNTTARALYDKVAGFNGFIRYDYPLT</sequence>
<dbReference type="PROSITE" id="PS51186">
    <property type="entry name" value="GNAT"/>
    <property type="match status" value="1"/>
</dbReference>
<protein>
    <submittedName>
        <fullName evidence="4">GNAT family N-acetyltransferase</fullName>
    </submittedName>
</protein>
<evidence type="ECO:0000256" key="1">
    <source>
        <dbReference type="ARBA" id="ARBA00022679"/>
    </source>
</evidence>
<dbReference type="EMBL" id="JBEZVE010000005">
    <property type="protein sequence ID" value="MEU3781063.1"/>
    <property type="molecule type" value="Genomic_DNA"/>
</dbReference>
<dbReference type="Proteomes" id="UP001550739">
    <property type="component" value="Unassembled WGS sequence"/>
</dbReference>
<keyword evidence="2" id="KW-0012">Acyltransferase</keyword>
<evidence type="ECO:0000313" key="5">
    <source>
        <dbReference type="Proteomes" id="UP001550739"/>
    </source>
</evidence>
<keyword evidence="1" id="KW-0808">Transferase</keyword>
<dbReference type="InterPro" id="IPR000182">
    <property type="entry name" value="GNAT_dom"/>
</dbReference>
<dbReference type="InterPro" id="IPR050832">
    <property type="entry name" value="Bact_Acetyltransf"/>
</dbReference>
<keyword evidence="5" id="KW-1185">Reference proteome</keyword>